<comment type="caution">
    <text evidence="2">The sequence shown here is derived from an EMBL/GenBank/DDBJ whole genome shotgun (WGS) entry which is preliminary data.</text>
</comment>
<protein>
    <submittedName>
        <fullName evidence="2">Uncharacterized protein</fullName>
    </submittedName>
</protein>
<gene>
    <name evidence="2" type="ORF">E5288_WYG015931</name>
</gene>
<accession>A0A6B0RGW8</accession>
<reference evidence="2" key="1">
    <citation type="submission" date="2019-10" db="EMBL/GenBank/DDBJ databases">
        <title>The sequence and de novo assembly of the wild yak genome.</title>
        <authorList>
            <person name="Liu Y."/>
        </authorList>
    </citation>
    <scope>NUCLEOTIDE SEQUENCE [LARGE SCALE GENOMIC DNA]</scope>
    <source>
        <strain evidence="2">WY2019</strain>
    </source>
</reference>
<evidence type="ECO:0000256" key="1">
    <source>
        <dbReference type="SAM" id="Phobius"/>
    </source>
</evidence>
<proteinExistence type="predicted"/>
<evidence type="ECO:0000313" key="2">
    <source>
        <dbReference type="EMBL" id="MXQ89290.1"/>
    </source>
</evidence>
<feature type="transmembrane region" description="Helical" evidence="1">
    <location>
        <begin position="35"/>
        <end position="54"/>
    </location>
</feature>
<evidence type="ECO:0000313" key="3">
    <source>
        <dbReference type="Proteomes" id="UP000322234"/>
    </source>
</evidence>
<keyword evidence="1" id="KW-1133">Transmembrane helix</keyword>
<dbReference type="EMBL" id="VBQZ03000054">
    <property type="protein sequence ID" value="MXQ89290.1"/>
    <property type="molecule type" value="Genomic_DNA"/>
</dbReference>
<keyword evidence="3" id="KW-1185">Reference proteome</keyword>
<sequence>MARLAAPQRSGLLARILGGTWCLLCVAGQDTKLFSVKMAFSAVGLALVLAVYAFDSEFYILFGPADKELLLSLLKRRTS</sequence>
<organism evidence="2 3">
    <name type="scientific">Bos mutus</name>
    <name type="common">wild yak</name>
    <dbReference type="NCBI Taxonomy" id="72004"/>
    <lineage>
        <taxon>Eukaryota</taxon>
        <taxon>Metazoa</taxon>
        <taxon>Chordata</taxon>
        <taxon>Craniata</taxon>
        <taxon>Vertebrata</taxon>
        <taxon>Euteleostomi</taxon>
        <taxon>Mammalia</taxon>
        <taxon>Eutheria</taxon>
        <taxon>Laurasiatheria</taxon>
        <taxon>Artiodactyla</taxon>
        <taxon>Ruminantia</taxon>
        <taxon>Pecora</taxon>
        <taxon>Bovidae</taxon>
        <taxon>Bovinae</taxon>
        <taxon>Bos</taxon>
    </lineage>
</organism>
<name>A0A6B0RGW8_9CETA</name>
<dbReference type="Proteomes" id="UP000322234">
    <property type="component" value="Unassembled WGS sequence"/>
</dbReference>
<keyword evidence="1" id="KW-0472">Membrane</keyword>
<dbReference type="AlphaFoldDB" id="A0A6B0RGW8"/>
<keyword evidence="1" id="KW-0812">Transmembrane</keyword>